<comment type="caution">
    <text evidence="2">The sequence shown here is derived from an EMBL/GenBank/DDBJ whole genome shotgun (WGS) entry which is preliminary data.</text>
</comment>
<dbReference type="EMBL" id="JBHFEH010000015">
    <property type="protein sequence ID" value="KAL2054468.1"/>
    <property type="molecule type" value="Genomic_DNA"/>
</dbReference>
<keyword evidence="1" id="KW-1133">Transmembrane helix</keyword>
<protein>
    <submittedName>
        <fullName evidence="2">Uncharacterized protein</fullName>
    </submittedName>
</protein>
<organism evidence="2 3">
    <name type="scientific">Lepraria finkii</name>
    <dbReference type="NCBI Taxonomy" id="1340010"/>
    <lineage>
        <taxon>Eukaryota</taxon>
        <taxon>Fungi</taxon>
        <taxon>Dikarya</taxon>
        <taxon>Ascomycota</taxon>
        <taxon>Pezizomycotina</taxon>
        <taxon>Lecanoromycetes</taxon>
        <taxon>OSLEUM clade</taxon>
        <taxon>Lecanoromycetidae</taxon>
        <taxon>Lecanorales</taxon>
        <taxon>Lecanorineae</taxon>
        <taxon>Stereocaulaceae</taxon>
        <taxon>Lepraria</taxon>
    </lineage>
</organism>
<evidence type="ECO:0000313" key="3">
    <source>
        <dbReference type="Proteomes" id="UP001590951"/>
    </source>
</evidence>
<keyword evidence="1" id="KW-0812">Transmembrane</keyword>
<sequence length="127" mass="14008">MEGANPERDSVESLLPSPLQPLRSFKVISNTNISKDCITTINQFPSSPLALTPTTYLSPPRIPSPWQQRYSSDPTIMELVQEFLHFIWIGIKFFAFIGAVILVSIAIGGLIVLAVLGVRNGIWALID</sequence>
<evidence type="ECO:0000256" key="1">
    <source>
        <dbReference type="SAM" id="Phobius"/>
    </source>
</evidence>
<keyword evidence="1" id="KW-0472">Membrane</keyword>
<dbReference type="Proteomes" id="UP001590951">
    <property type="component" value="Unassembled WGS sequence"/>
</dbReference>
<feature type="transmembrane region" description="Helical" evidence="1">
    <location>
        <begin position="93"/>
        <end position="118"/>
    </location>
</feature>
<gene>
    <name evidence="2" type="ORF">ABVK25_005216</name>
</gene>
<keyword evidence="3" id="KW-1185">Reference proteome</keyword>
<proteinExistence type="predicted"/>
<name>A0ABR4BAM4_9LECA</name>
<accession>A0ABR4BAM4</accession>
<reference evidence="2 3" key="1">
    <citation type="submission" date="2024-09" db="EMBL/GenBank/DDBJ databases">
        <title>Rethinking Asexuality: The Enigmatic Case of Functional Sexual Genes in Lepraria (Stereocaulaceae).</title>
        <authorList>
            <person name="Doellman M."/>
            <person name="Sun Y."/>
            <person name="Barcenas-Pena A."/>
            <person name="Lumbsch H.T."/>
            <person name="Grewe F."/>
        </authorList>
    </citation>
    <scope>NUCLEOTIDE SEQUENCE [LARGE SCALE GENOMIC DNA]</scope>
    <source>
        <strain evidence="2 3">Grewe 0041</strain>
    </source>
</reference>
<evidence type="ECO:0000313" key="2">
    <source>
        <dbReference type="EMBL" id="KAL2054468.1"/>
    </source>
</evidence>